<dbReference type="AlphaFoldDB" id="A0A164FET6"/>
<sequence length="50" mass="5867">QRKSFHDWKNIELASLVDFDSSVKSVSAFDTSLVKDVDETIENFEMESWR</sequence>
<keyword evidence="2" id="KW-1185">Reference proteome</keyword>
<evidence type="ECO:0000313" key="2">
    <source>
        <dbReference type="Proteomes" id="UP000076858"/>
    </source>
</evidence>
<evidence type="ECO:0000313" key="1">
    <source>
        <dbReference type="EMBL" id="KZR97727.1"/>
    </source>
</evidence>
<proteinExistence type="predicted"/>
<comment type="caution">
    <text evidence="1">The sequence shown here is derived from an EMBL/GenBank/DDBJ whole genome shotgun (WGS) entry which is preliminary data.</text>
</comment>
<name>A0A164FET6_9CRUS</name>
<gene>
    <name evidence="1" type="ORF">APZ42_007239</name>
</gene>
<dbReference type="EMBL" id="LRGB01020343">
    <property type="protein sequence ID" value="KZR97727.1"/>
    <property type="molecule type" value="Genomic_DNA"/>
</dbReference>
<feature type="non-terminal residue" evidence="1">
    <location>
        <position position="1"/>
    </location>
</feature>
<organism evidence="1 2">
    <name type="scientific">Daphnia magna</name>
    <dbReference type="NCBI Taxonomy" id="35525"/>
    <lineage>
        <taxon>Eukaryota</taxon>
        <taxon>Metazoa</taxon>
        <taxon>Ecdysozoa</taxon>
        <taxon>Arthropoda</taxon>
        <taxon>Crustacea</taxon>
        <taxon>Branchiopoda</taxon>
        <taxon>Diplostraca</taxon>
        <taxon>Cladocera</taxon>
        <taxon>Anomopoda</taxon>
        <taxon>Daphniidae</taxon>
        <taxon>Daphnia</taxon>
    </lineage>
</organism>
<dbReference type="Proteomes" id="UP000076858">
    <property type="component" value="Unassembled WGS sequence"/>
</dbReference>
<reference evidence="1 2" key="1">
    <citation type="submission" date="2016-03" db="EMBL/GenBank/DDBJ databases">
        <title>EvidentialGene: Evidence-directed Construction of Genes on Genomes.</title>
        <authorList>
            <person name="Gilbert D.G."/>
            <person name="Choi J.-H."/>
            <person name="Mockaitis K."/>
            <person name="Colbourne J."/>
            <person name="Pfrender M."/>
        </authorList>
    </citation>
    <scope>NUCLEOTIDE SEQUENCE [LARGE SCALE GENOMIC DNA]</scope>
    <source>
        <strain evidence="1 2">Xinb3</strain>
        <tissue evidence="1">Complete organism</tissue>
    </source>
</reference>
<accession>A0A164FET6</accession>
<protein>
    <submittedName>
        <fullName evidence="1">Uncharacterized protein</fullName>
    </submittedName>
</protein>